<evidence type="ECO:0000313" key="19">
    <source>
        <dbReference type="RefSeq" id="XP_015602747.1"/>
    </source>
</evidence>
<keyword evidence="10" id="KW-0809">Transit peptide</keyword>
<evidence type="ECO:0000256" key="4">
    <source>
        <dbReference type="ARBA" id="ARBA00011533"/>
    </source>
</evidence>
<feature type="transmembrane region" description="Helical" evidence="17">
    <location>
        <begin position="58"/>
        <end position="80"/>
    </location>
</feature>
<keyword evidence="13" id="KW-0496">Mitochondrion</keyword>
<evidence type="ECO:0000256" key="8">
    <source>
        <dbReference type="ARBA" id="ARBA00022692"/>
    </source>
</evidence>
<evidence type="ECO:0000256" key="3">
    <source>
        <dbReference type="ARBA" id="ARBA00007152"/>
    </source>
</evidence>
<evidence type="ECO:0000256" key="6">
    <source>
        <dbReference type="ARBA" id="ARBA00022448"/>
    </source>
</evidence>
<keyword evidence="12 17" id="KW-1133">Transmembrane helix</keyword>
<proteinExistence type="inferred from homology"/>
<sequence length="182" mass="21607">MAVWSSMLRPAGLIITKNVKLIPKNFIQNVPRRAMSDHERTLPIIPSRWQWDKTKDLFHFYFLIGAIPLSLLVLYVNIFIGPATLQEIPEGYEPSYYEYERHPISRFIARYIYPNPQKEYEKYMQYVYVQSELAKLRKLYADVKKAINQHADHEGVYYYSYPAKYHRAARHMEDTIDPTRGA</sequence>
<dbReference type="InterPro" id="IPR019173">
    <property type="entry name" value="NADH_UbQ_OxRdtase_B5_su"/>
</dbReference>
<evidence type="ECO:0000256" key="17">
    <source>
        <dbReference type="SAM" id="Phobius"/>
    </source>
</evidence>
<evidence type="ECO:0000256" key="5">
    <source>
        <dbReference type="ARBA" id="ARBA00015175"/>
    </source>
</evidence>
<evidence type="ECO:0000256" key="1">
    <source>
        <dbReference type="ARBA" id="ARBA00003195"/>
    </source>
</evidence>
<dbReference type="RefSeq" id="XP_015602747.1">
    <property type="nucleotide sequence ID" value="XM_015747261.2"/>
</dbReference>
<dbReference type="KEGG" id="ccin:107271352"/>
<keyword evidence="8 17" id="KW-0812">Transmembrane</keyword>
<keyword evidence="18" id="KW-1185">Reference proteome</keyword>
<evidence type="ECO:0000256" key="12">
    <source>
        <dbReference type="ARBA" id="ARBA00022989"/>
    </source>
</evidence>
<reference evidence="19" key="1">
    <citation type="submission" date="2025-08" db="UniProtKB">
        <authorList>
            <consortium name="RefSeq"/>
        </authorList>
    </citation>
    <scope>IDENTIFICATION</scope>
</reference>
<keyword evidence="9" id="KW-0999">Mitochondrion inner membrane</keyword>
<evidence type="ECO:0000256" key="10">
    <source>
        <dbReference type="ARBA" id="ARBA00022946"/>
    </source>
</evidence>
<evidence type="ECO:0000256" key="16">
    <source>
        <dbReference type="ARBA" id="ARBA00032550"/>
    </source>
</evidence>
<dbReference type="Pfam" id="PF09781">
    <property type="entry name" value="NDUF_B5"/>
    <property type="match status" value="1"/>
</dbReference>
<evidence type="ECO:0000256" key="14">
    <source>
        <dbReference type="ARBA" id="ARBA00023136"/>
    </source>
</evidence>
<organism evidence="18 19">
    <name type="scientific">Cephus cinctus</name>
    <name type="common">Wheat stem sawfly</name>
    <dbReference type="NCBI Taxonomy" id="211228"/>
    <lineage>
        <taxon>Eukaryota</taxon>
        <taxon>Metazoa</taxon>
        <taxon>Ecdysozoa</taxon>
        <taxon>Arthropoda</taxon>
        <taxon>Hexapoda</taxon>
        <taxon>Insecta</taxon>
        <taxon>Pterygota</taxon>
        <taxon>Neoptera</taxon>
        <taxon>Endopterygota</taxon>
        <taxon>Hymenoptera</taxon>
        <taxon>Cephoidea</taxon>
        <taxon>Cephidae</taxon>
        <taxon>Cephus</taxon>
    </lineage>
</organism>
<comment type="similarity">
    <text evidence="3">Belongs to the complex I NDUFB5 subunit family.</text>
</comment>
<evidence type="ECO:0000256" key="13">
    <source>
        <dbReference type="ARBA" id="ARBA00023128"/>
    </source>
</evidence>
<gene>
    <name evidence="19" type="primary">LOC107271352</name>
</gene>
<dbReference type="PANTHER" id="PTHR13178:SF0">
    <property type="entry name" value="NADH DEHYDROGENASE [UBIQUINONE] 1 BETA SUBCOMPLEX SUBUNIT 5, MITOCHONDRIAL"/>
    <property type="match status" value="1"/>
</dbReference>
<dbReference type="GO" id="GO:0005743">
    <property type="term" value="C:mitochondrial inner membrane"/>
    <property type="evidence" value="ECO:0007669"/>
    <property type="project" value="UniProtKB-SubCell"/>
</dbReference>
<evidence type="ECO:0000256" key="9">
    <source>
        <dbReference type="ARBA" id="ARBA00022792"/>
    </source>
</evidence>
<keyword evidence="14 17" id="KW-0472">Membrane</keyword>
<dbReference type="GeneID" id="107271352"/>
<evidence type="ECO:0000256" key="2">
    <source>
        <dbReference type="ARBA" id="ARBA00004434"/>
    </source>
</evidence>
<keyword evidence="6" id="KW-0813">Transport</keyword>
<dbReference type="CTD" id="46260"/>
<comment type="function">
    <text evidence="1">Accessory subunit of the mitochondrial membrane respiratory chain NADH dehydrogenase (Complex I), that is believed not to be involved in catalysis. Complex I functions in the transfer of electrons from NADH to the respiratory chain. The immediate electron acceptor for the enzyme is believed to be ubiquinone.</text>
</comment>
<keyword evidence="11" id="KW-0249">Electron transport</keyword>
<accession>A0AAJ7FQ42</accession>
<evidence type="ECO:0000256" key="11">
    <source>
        <dbReference type="ARBA" id="ARBA00022982"/>
    </source>
</evidence>
<dbReference type="Proteomes" id="UP000694920">
    <property type="component" value="Unplaced"/>
</dbReference>
<comment type="subcellular location">
    <subcellularLocation>
        <location evidence="2">Mitochondrion inner membrane</location>
        <topology evidence="2">Single-pass membrane protein</topology>
    </subcellularLocation>
</comment>
<dbReference type="PANTHER" id="PTHR13178">
    <property type="entry name" value="NADH-UBIQUINONE OXIDOREDUCTASE SGDH SUBUNIT"/>
    <property type="match status" value="1"/>
</dbReference>
<name>A0AAJ7FQ42_CEPCN</name>
<comment type="subunit">
    <text evidence="4">Complex I is composed of 45 different subunits.</text>
</comment>
<dbReference type="AlphaFoldDB" id="A0AAJ7FQ42"/>
<evidence type="ECO:0000256" key="7">
    <source>
        <dbReference type="ARBA" id="ARBA00022660"/>
    </source>
</evidence>
<evidence type="ECO:0000256" key="15">
    <source>
        <dbReference type="ARBA" id="ARBA00032395"/>
    </source>
</evidence>
<keyword evidence="7" id="KW-0679">Respiratory chain</keyword>
<protein>
    <recommendedName>
        <fullName evidence="5">NADH dehydrogenase [ubiquinone] 1 beta subcomplex subunit 5, mitochondrial</fullName>
    </recommendedName>
    <alternativeName>
        <fullName evidence="16">Complex I-SGDH</fullName>
    </alternativeName>
    <alternativeName>
        <fullName evidence="15">NADH-ubiquinone oxidoreductase SGDH subunit</fullName>
    </alternativeName>
</protein>
<evidence type="ECO:0000313" key="18">
    <source>
        <dbReference type="Proteomes" id="UP000694920"/>
    </source>
</evidence>